<dbReference type="eggNOG" id="ENOG5030XK0">
    <property type="taxonomic scope" value="Bacteria"/>
</dbReference>
<dbReference type="EMBL" id="BAEO01000043">
    <property type="protein sequence ID" value="GAC19942.1"/>
    <property type="molecule type" value="Genomic_DNA"/>
</dbReference>
<protein>
    <submittedName>
        <fullName evidence="1">Uncharacterized protein</fullName>
    </submittedName>
</protein>
<organism evidence="1 2">
    <name type="scientific">Paraglaciecola arctica BSs20135</name>
    <dbReference type="NCBI Taxonomy" id="493475"/>
    <lineage>
        <taxon>Bacteria</taxon>
        <taxon>Pseudomonadati</taxon>
        <taxon>Pseudomonadota</taxon>
        <taxon>Gammaproteobacteria</taxon>
        <taxon>Alteromonadales</taxon>
        <taxon>Alteromonadaceae</taxon>
        <taxon>Paraglaciecola</taxon>
    </lineage>
</organism>
<keyword evidence="2" id="KW-1185">Reference proteome</keyword>
<name>K6YP46_9ALTE</name>
<evidence type="ECO:0000313" key="2">
    <source>
        <dbReference type="Proteomes" id="UP000006327"/>
    </source>
</evidence>
<reference evidence="1 2" key="1">
    <citation type="journal article" date="2017" name="Antonie Van Leeuwenhoek">
        <title>Rhizobium rhizosphaerae sp. nov., a novel species isolated from rice rhizosphere.</title>
        <authorList>
            <person name="Zhao J.J."/>
            <person name="Zhang J."/>
            <person name="Zhang R.J."/>
            <person name="Zhang C.W."/>
            <person name="Yin H.Q."/>
            <person name="Zhang X.X."/>
        </authorList>
    </citation>
    <scope>NUCLEOTIDE SEQUENCE [LARGE SCALE GENOMIC DNA]</scope>
    <source>
        <strain evidence="1 2">BSs20135</strain>
    </source>
</reference>
<dbReference type="AlphaFoldDB" id="K6YP46"/>
<gene>
    <name evidence="1" type="ORF">GARC_2979</name>
</gene>
<dbReference type="Proteomes" id="UP000006327">
    <property type="component" value="Unassembled WGS sequence"/>
</dbReference>
<accession>K6YP46</accession>
<dbReference type="STRING" id="493475.GARC_2979"/>
<evidence type="ECO:0000313" key="1">
    <source>
        <dbReference type="EMBL" id="GAC19942.1"/>
    </source>
</evidence>
<proteinExistence type="predicted"/>
<sequence>MVSELNSSEHEKIVLEHQAAKLFMRWYEHETGHAIRHLWHNRPSKPDVSCRFEGERLDLEVAHLYGSEQEAMQILKRELSDKTRQELQELENNTEPGSRLLTALNRILFNKSFKHYKTKRVWLVIRNAHPAWSKTQIQALQHCITVPATHPFEQIWIVGDWDGKSGIVQLFP</sequence>
<comment type="caution">
    <text evidence="1">The sequence shown here is derived from an EMBL/GenBank/DDBJ whole genome shotgun (WGS) entry which is preliminary data.</text>
</comment>